<gene>
    <name evidence="1" type="ORF">BO95DRAFT_327858</name>
</gene>
<dbReference type="Proteomes" id="UP000249057">
    <property type="component" value="Unassembled WGS sequence"/>
</dbReference>
<reference evidence="1" key="1">
    <citation type="submission" date="2018-02" db="EMBL/GenBank/DDBJ databases">
        <title>The genomes of Aspergillus section Nigri reveals drivers in fungal speciation.</title>
        <authorList>
            <consortium name="DOE Joint Genome Institute"/>
            <person name="Vesth T.C."/>
            <person name="Nybo J."/>
            <person name="Theobald S."/>
            <person name="Brandl J."/>
            <person name="Frisvad J.C."/>
            <person name="Nielsen K.F."/>
            <person name="Lyhne E.K."/>
            <person name="Kogle M.E."/>
            <person name="Kuo A."/>
            <person name="Riley R."/>
            <person name="Clum A."/>
            <person name="Nolan M."/>
            <person name="Lipzen A."/>
            <person name="Salamov A."/>
            <person name="Henrissat B."/>
            <person name="Wiebenga A."/>
            <person name="De vries R.P."/>
            <person name="Grigoriev I.V."/>
            <person name="Mortensen U.H."/>
            <person name="Andersen M.R."/>
            <person name="Baker S.E."/>
        </authorList>
    </citation>
    <scope>NUCLEOTIDE SEQUENCE</scope>
    <source>
        <strain evidence="1">CBS 621.78</strain>
    </source>
</reference>
<keyword evidence="2" id="KW-1185">Reference proteome</keyword>
<feature type="non-terminal residue" evidence="1">
    <location>
        <position position="83"/>
    </location>
</feature>
<organism evidence="1 2">
    <name type="scientific">Aspergillus brunneoviolaceus CBS 621.78</name>
    <dbReference type="NCBI Taxonomy" id="1450534"/>
    <lineage>
        <taxon>Eukaryota</taxon>
        <taxon>Fungi</taxon>
        <taxon>Dikarya</taxon>
        <taxon>Ascomycota</taxon>
        <taxon>Pezizomycotina</taxon>
        <taxon>Eurotiomycetes</taxon>
        <taxon>Eurotiomycetidae</taxon>
        <taxon>Eurotiales</taxon>
        <taxon>Aspergillaceae</taxon>
        <taxon>Aspergillus</taxon>
        <taxon>Aspergillus subgen. Circumdati</taxon>
    </lineage>
</organism>
<feature type="non-terminal residue" evidence="1">
    <location>
        <position position="1"/>
    </location>
</feature>
<accession>A0ACD1GDJ0</accession>
<name>A0ACD1GDJ0_9EURO</name>
<sequence>DRVFFASLRGCLPESKKKELALPKEGLINATFKTSASAVYLDSSYDKKDSTTGPLETTSFNNLAHLTFRNKYGIKVDYMPSSD</sequence>
<protein>
    <submittedName>
        <fullName evidence="1">Uncharacterized protein</fullName>
    </submittedName>
</protein>
<evidence type="ECO:0000313" key="1">
    <source>
        <dbReference type="EMBL" id="RAH47176.1"/>
    </source>
</evidence>
<evidence type="ECO:0000313" key="2">
    <source>
        <dbReference type="Proteomes" id="UP000249057"/>
    </source>
</evidence>
<proteinExistence type="predicted"/>
<dbReference type="EMBL" id="KZ825331">
    <property type="protein sequence ID" value="RAH47176.1"/>
    <property type="molecule type" value="Genomic_DNA"/>
</dbReference>